<feature type="compositionally biased region" description="Low complexity" evidence="5">
    <location>
        <begin position="742"/>
        <end position="761"/>
    </location>
</feature>
<dbReference type="Gene3D" id="1.20.120.1080">
    <property type="match status" value="1"/>
</dbReference>
<feature type="region of interest" description="Disordered" evidence="5">
    <location>
        <begin position="742"/>
        <end position="766"/>
    </location>
</feature>
<keyword evidence="2" id="KW-0378">Hydrolase</keyword>
<gene>
    <name evidence="6" type="ORF">Vretimale_5134</name>
</gene>
<dbReference type="Gene3D" id="3.40.50.300">
    <property type="entry name" value="P-loop containing nucleotide triphosphate hydrolases"/>
    <property type="match status" value="2"/>
</dbReference>
<dbReference type="GO" id="GO:0004386">
    <property type="term" value="F:helicase activity"/>
    <property type="evidence" value="ECO:0007669"/>
    <property type="project" value="UniProtKB-KW"/>
</dbReference>
<evidence type="ECO:0000313" key="6">
    <source>
        <dbReference type="EMBL" id="GIM00066.1"/>
    </source>
</evidence>
<dbReference type="Pfam" id="PF08482">
    <property type="entry name" value="HrpB_C"/>
    <property type="match status" value="1"/>
</dbReference>
<dbReference type="EMBL" id="BNCQ01000007">
    <property type="protein sequence ID" value="GIM00066.1"/>
    <property type="molecule type" value="Genomic_DNA"/>
</dbReference>
<dbReference type="InterPro" id="IPR027417">
    <property type="entry name" value="P-loop_NTPase"/>
</dbReference>
<dbReference type="Pfam" id="PF00271">
    <property type="entry name" value="Helicase_C"/>
    <property type="match status" value="1"/>
</dbReference>
<dbReference type="FunFam" id="3.40.50.300:FF:002125">
    <property type="entry name" value="ATP-dependent helicase HrpB"/>
    <property type="match status" value="1"/>
</dbReference>
<keyword evidence="1" id="KW-0547">Nucleotide-binding</keyword>
<evidence type="ECO:0000256" key="3">
    <source>
        <dbReference type="ARBA" id="ARBA00022806"/>
    </source>
</evidence>
<feature type="region of interest" description="Disordered" evidence="5">
    <location>
        <begin position="778"/>
        <end position="830"/>
    </location>
</feature>
<name>A0A8J4G231_9CHLO</name>
<dbReference type="OrthoDB" id="42344at2759"/>
<feature type="region of interest" description="Disordered" evidence="5">
    <location>
        <begin position="717"/>
        <end position="736"/>
    </location>
</feature>
<dbReference type="PROSITE" id="PS51192">
    <property type="entry name" value="HELICASE_ATP_BIND_1"/>
    <property type="match status" value="1"/>
</dbReference>
<feature type="region of interest" description="Disordered" evidence="5">
    <location>
        <begin position="1224"/>
        <end position="1248"/>
    </location>
</feature>
<evidence type="ECO:0000256" key="5">
    <source>
        <dbReference type="SAM" id="MobiDB-lite"/>
    </source>
</evidence>
<evidence type="ECO:0000256" key="2">
    <source>
        <dbReference type="ARBA" id="ARBA00022801"/>
    </source>
</evidence>
<keyword evidence="4" id="KW-0067">ATP-binding</keyword>
<dbReference type="PANTHER" id="PTHR43519:SF1">
    <property type="entry name" value="ATP-DEPENDENT RNA HELICASE HRPB"/>
    <property type="match status" value="1"/>
</dbReference>
<dbReference type="InterPro" id="IPR049614">
    <property type="entry name" value="HrpB_DEXH"/>
</dbReference>
<reference evidence="6" key="1">
    <citation type="journal article" date="2021" name="Proc. Natl. Acad. Sci. U.S.A.">
        <title>Three genomes in the algal genus Volvox reveal the fate of a haploid sex-determining region after a transition to homothallism.</title>
        <authorList>
            <person name="Yamamoto K."/>
            <person name="Hamaji T."/>
            <person name="Kawai-Toyooka H."/>
            <person name="Matsuzaki R."/>
            <person name="Takahashi F."/>
            <person name="Nishimura Y."/>
            <person name="Kawachi M."/>
            <person name="Noguchi H."/>
            <person name="Minakuchi Y."/>
            <person name="Umen J.G."/>
            <person name="Toyoda A."/>
            <person name="Nozaki H."/>
        </authorList>
    </citation>
    <scope>NUCLEOTIDE SEQUENCE</scope>
    <source>
        <strain evidence="6">NIES-3785</strain>
    </source>
</reference>
<organism evidence="6 7">
    <name type="scientific">Volvox reticuliferus</name>
    <dbReference type="NCBI Taxonomy" id="1737510"/>
    <lineage>
        <taxon>Eukaryota</taxon>
        <taxon>Viridiplantae</taxon>
        <taxon>Chlorophyta</taxon>
        <taxon>core chlorophytes</taxon>
        <taxon>Chlorophyceae</taxon>
        <taxon>CS clade</taxon>
        <taxon>Chlamydomonadales</taxon>
        <taxon>Volvocaceae</taxon>
        <taxon>Volvox</taxon>
    </lineage>
</organism>
<evidence type="ECO:0000313" key="7">
    <source>
        <dbReference type="Proteomes" id="UP000722791"/>
    </source>
</evidence>
<dbReference type="CDD" id="cd17990">
    <property type="entry name" value="DEXHc_HrpB"/>
    <property type="match status" value="1"/>
</dbReference>
<dbReference type="SMART" id="SM00490">
    <property type="entry name" value="HELICc"/>
    <property type="match status" value="1"/>
</dbReference>
<sequence length="1248" mass="129342">MADANHISRSALTVGTGARHGGGGGYRGRTWAGSHSLLCLRRRTAAVHFAAMTPASSRRFWSSQSCAALATAIAIAHVHGSEGSGNSGGGGGGGSWRPAVAQSMWRWGLLGRYDLIPKRAVPAASVAAAAASASTASVDPAVLSIADGLPIRDCLEEVLTGLDRSSGLVLQAPPGAGKTTVVPLALLRHNPEYLRSGDRILVLEPRRVAAKGAARRMAAVLREPVGGTVGYRVRLDSKVSSSTRIEVVTEGILLRRLQSDPELTGVGAVVFDEFHERNLDADLALSLCLDVQRLARPDLRLVVMSATLGGGLGDRVRRLMAAAAEGEGEPYGGGSGSGSPEVPLVVSEGRSYPVKTVYLGRPEFERGALERAVADAVASALREGGGAGAGDAAGGSAGAGDVLVFLPGVGEIRTVERLLQEDGTARKYAARVLQLHGNMAPDEQDEVLRPVPVGPNRRRRVILSTPIAESSVTIDGVTAVVDCGLRRAPRYDTATAINRLATIRISEPSADQRRGRAGRTAPGRCYRLWGERDTLPAVSEPEILTADLAPAALELALWGSPDGRGLPWLDEPPLELLSAGRELLQDLGAVDPVSGRPTGHGRVLARLGVHPRWGHAVLRGAELGCAELAAVVATMLGSERDVLRGAGGSRSADIMLRLEALAADGAALDRAAASRILQGARSMAAMATATVRRTAAANAKDDDDADDEAVAAALREAGVGPLESGDASEAEEDDTVDAAAAAVAAADAGQGSDRSSGSSGSPEQDTWVTADSVVGAGGITSGGISGKSSRSADIGSTSTSTNSGNSSSSGSGSSRTSVAISVGGSRGLSSQSFESRWRDQLLREGLVGALVAAAYPDRIAERRQRPNSRPAFTLSTGQVVRLPSEDDPLGQFEYLAVAEIGGMGPAASWRRAGGGGGGATNDTVRAAAGLTLVAIERYLNDMVQERDVVFWASGSKSVVARRQKRLGCLVLAERQVPVTDAAALPALLQGFKEMGGVRGVGLGRELEAWRQRVVWLRTQALAVAGTPTRASSASAASAVDSASGAPSGARLAALPDLSDAGLLSSAPRWLSPHLAGARSKADMMKLDWNTIIKSQVAWDLRQVVETEAPSHLQLPTGTRVLVDYSGDQPLVRCRLQEVFGLPSTPLLAGGRVPLTLELLSPAGRPAAVTSDLANFWRSSYPEVRRELRGRYPKHVWPDDPLQADATRLTKKQLEAQNAAAAAAAAASPTGAASAKAAVKKGSGSGKKK</sequence>
<dbReference type="CDD" id="cd18791">
    <property type="entry name" value="SF2_C_RHA"/>
    <property type="match status" value="1"/>
</dbReference>
<dbReference type="PROSITE" id="PS51194">
    <property type="entry name" value="HELICASE_CTER"/>
    <property type="match status" value="1"/>
</dbReference>
<dbReference type="Proteomes" id="UP000722791">
    <property type="component" value="Unassembled WGS sequence"/>
</dbReference>
<keyword evidence="3" id="KW-0347">Helicase</keyword>
<dbReference type="PANTHER" id="PTHR43519">
    <property type="entry name" value="ATP-DEPENDENT RNA HELICASE HRPB"/>
    <property type="match status" value="1"/>
</dbReference>
<dbReference type="InterPro" id="IPR007502">
    <property type="entry name" value="Helicase-assoc_dom"/>
</dbReference>
<dbReference type="SUPFAM" id="SSF52540">
    <property type="entry name" value="P-loop containing nucleoside triphosphate hydrolases"/>
    <property type="match status" value="1"/>
</dbReference>
<dbReference type="GO" id="GO:0016787">
    <property type="term" value="F:hydrolase activity"/>
    <property type="evidence" value="ECO:0007669"/>
    <property type="project" value="UniProtKB-KW"/>
</dbReference>
<dbReference type="InterPro" id="IPR001650">
    <property type="entry name" value="Helicase_C-like"/>
</dbReference>
<dbReference type="InterPro" id="IPR014001">
    <property type="entry name" value="Helicase_ATP-bd"/>
</dbReference>
<evidence type="ECO:0000256" key="4">
    <source>
        <dbReference type="ARBA" id="ARBA00022840"/>
    </source>
</evidence>
<evidence type="ECO:0000256" key="1">
    <source>
        <dbReference type="ARBA" id="ARBA00022741"/>
    </source>
</evidence>
<dbReference type="GO" id="GO:0005524">
    <property type="term" value="F:ATP binding"/>
    <property type="evidence" value="ECO:0007669"/>
    <property type="project" value="UniProtKB-KW"/>
</dbReference>
<dbReference type="SMART" id="SM00487">
    <property type="entry name" value="DEXDc"/>
    <property type="match status" value="1"/>
</dbReference>
<dbReference type="AlphaFoldDB" id="A0A8J4G231"/>
<dbReference type="Pfam" id="PF00270">
    <property type="entry name" value="DEAD"/>
    <property type="match status" value="1"/>
</dbReference>
<dbReference type="InterPro" id="IPR013689">
    <property type="entry name" value="RNA_helicase_ATP-dep_HrpB_C"/>
</dbReference>
<dbReference type="GO" id="GO:0003676">
    <property type="term" value="F:nucleic acid binding"/>
    <property type="evidence" value="ECO:0007669"/>
    <property type="project" value="InterPro"/>
</dbReference>
<feature type="compositionally biased region" description="Acidic residues" evidence="5">
    <location>
        <begin position="726"/>
        <end position="736"/>
    </location>
</feature>
<accession>A0A8J4G231</accession>
<dbReference type="SMART" id="SM00847">
    <property type="entry name" value="HA2"/>
    <property type="match status" value="1"/>
</dbReference>
<dbReference type="InterPro" id="IPR011545">
    <property type="entry name" value="DEAD/DEAH_box_helicase_dom"/>
</dbReference>
<protein>
    <submittedName>
        <fullName evidence="6">Uncharacterized protein</fullName>
    </submittedName>
</protein>
<feature type="compositionally biased region" description="Low complexity" evidence="5">
    <location>
        <begin position="1224"/>
        <end position="1241"/>
    </location>
</feature>
<feature type="compositionally biased region" description="Low complexity" evidence="5">
    <location>
        <begin position="786"/>
        <end position="817"/>
    </location>
</feature>
<proteinExistence type="predicted"/>
<comment type="caution">
    <text evidence="6">The sequence shown here is derived from an EMBL/GenBank/DDBJ whole genome shotgun (WGS) entry which is preliminary data.</text>
</comment>